<evidence type="ECO:0000313" key="15">
    <source>
        <dbReference type="EMBL" id="ACZ40568.1"/>
    </source>
</evidence>
<dbReference type="GO" id="GO:0005886">
    <property type="term" value="C:plasma membrane"/>
    <property type="evidence" value="ECO:0007669"/>
    <property type="project" value="UniProtKB-SubCell"/>
</dbReference>
<reference evidence="16" key="1">
    <citation type="submission" date="2009-11" db="EMBL/GenBank/DDBJ databases">
        <title>The complete chromosome 2 of Sphaerobacter thermophilus DSM 20745.</title>
        <authorList>
            <person name="Lucas S."/>
            <person name="Copeland A."/>
            <person name="Lapidus A."/>
            <person name="Glavina del Rio T."/>
            <person name="Dalin E."/>
            <person name="Tice H."/>
            <person name="Bruce D."/>
            <person name="Goodwin L."/>
            <person name="Pitluck S."/>
            <person name="Kyrpides N."/>
            <person name="Mavromatis K."/>
            <person name="Ivanova N."/>
            <person name="Mikhailova N."/>
            <person name="LaButti K.M."/>
            <person name="Clum A."/>
            <person name="Sun H.I."/>
            <person name="Brettin T."/>
            <person name="Detter J.C."/>
            <person name="Han C."/>
            <person name="Larimer F."/>
            <person name="Land M."/>
            <person name="Hauser L."/>
            <person name="Markowitz V."/>
            <person name="Cheng J.F."/>
            <person name="Hugenholtz P."/>
            <person name="Woyke T."/>
            <person name="Wu D."/>
            <person name="Steenblock K."/>
            <person name="Schneider S."/>
            <person name="Pukall R."/>
            <person name="Goeker M."/>
            <person name="Klenk H.P."/>
            <person name="Eisen J.A."/>
        </authorList>
    </citation>
    <scope>NUCLEOTIDE SEQUENCE [LARGE SCALE GENOMIC DNA]</scope>
    <source>
        <strain evidence="16">ATCC 49802 / DSM 20745 / S 6022</strain>
    </source>
</reference>
<dbReference type="Pfam" id="PF02628">
    <property type="entry name" value="COX15-CtaA"/>
    <property type="match status" value="1"/>
</dbReference>
<comment type="pathway">
    <text evidence="2 14">Porphyrin-containing compound metabolism; heme O biosynthesis; heme O from protoheme: step 1/1.</text>
</comment>
<evidence type="ECO:0000256" key="10">
    <source>
        <dbReference type="ARBA" id="ARBA00030253"/>
    </source>
</evidence>
<evidence type="ECO:0000313" key="16">
    <source>
        <dbReference type="Proteomes" id="UP000002027"/>
    </source>
</evidence>
<dbReference type="GO" id="GO:0006784">
    <property type="term" value="P:heme A biosynthetic process"/>
    <property type="evidence" value="ECO:0007669"/>
    <property type="project" value="InterPro"/>
</dbReference>
<dbReference type="GO" id="GO:0008495">
    <property type="term" value="F:protoheme IX farnesyltransferase activity"/>
    <property type="evidence" value="ECO:0007669"/>
    <property type="project" value="UniProtKB-UniRule"/>
</dbReference>
<feature type="transmembrane region" description="Helical" evidence="14">
    <location>
        <begin position="389"/>
        <end position="410"/>
    </location>
</feature>
<dbReference type="InterPro" id="IPR006369">
    <property type="entry name" value="Protohaem_IX_farnesylTrfase"/>
</dbReference>
<keyword evidence="8 14" id="KW-0350">Heme biosynthesis</keyword>
<dbReference type="Proteomes" id="UP000002027">
    <property type="component" value="Chromosome 2"/>
</dbReference>
<dbReference type="Pfam" id="PF01040">
    <property type="entry name" value="UbiA"/>
    <property type="match status" value="1"/>
</dbReference>
<dbReference type="eggNOG" id="COG1612">
    <property type="taxonomic scope" value="Bacteria"/>
</dbReference>
<feature type="transmembrane region" description="Helical" evidence="14">
    <location>
        <begin position="57"/>
        <end position="78"/>
    </location>
</feature>
<evidence type="ECO:0000256" key="12">
    <source>
        <dbReference type="ARBA" id="ARBA00042475"/>
    </source>
</evidence>
<feature type="transmembrane region" description="Helical" evidence="14">
    <location>
        <begin position="346"/>
        <end position="368"/>
    </location>
</feature>
<dbReference type="FunFam" id="1.10.357.140:FF:000001">
    <property type="entry name" value="Protoheme IX farnesyltransferase"/>
    <property type="match status" value="1"/>
</dbReference>
<dbReference type="HAMAP" id="MF_00154">
    <property type="entry name" value="CyoE_CtaB"/>
    <property type="match status" value="1"/>
</dbReference>
<evidence type="ECO:0000256" key="13">
    <source>
        <dbReference type="ARBA" id="ARBA00047690"/>
    </source>
</evidence>
<evidence type="ECO:0000256" key="14">
    <source>
        <dbReference type="HAMAP-Rule" id="MF_00154"/>
    </source>
</evidence>
<evidence type="ECO:0000256" key="3">
    <source>
        <dbReference type="ARBA" id="ARBA00012292"/>
    </source>
</evidence>
<feature type="transmembrane region" description="Helical" evidence="14">
    <location>
        <begin position="210"/>
        <end position="228"/>
    </location>
</feature>
<feature type="transmembrane region" description="Helical" evidence="14">
    <location>
        <begin position="542"/>
        <end position="560"/>
    </location>
</feature>
<evidence type="ECO:0000256" key="4">
    <source>
        <dbReference type="ARBA" id="ARBA00022475"/>
    </source>
</evidence>
<dbReference type="PANTHER" id="PTHR43448">
    <property type="entry name" value="PROTOHEME IX FARNESYLTRANSFERASE, MITOCHONDRIAL"/>
    <property type="match status" value="1"/>
</dbReference>
<organism evidence="15 16">
    <name type="scientific">Sphaerobacter thermophilus (strain ATCC 49802 / DSM 20745 / KCCM 41009 / NCIMB 13125 / S 6022)</name>
    <dbReference type="NCBI Taxonomy" id="479434"/>
    <lineage>
        <taxon>Bacteria</taxon>
        <taxon>Pseudomonadati</taxon>
        <taxon>Thermomicrobiota</taxon>
        <taxon>Thermomicrobia</taxon>
        <taxon>Sphaerobacterales</taxon>
        <taxon>Sphaerobacterineae</taxon>
        <taxon>Sphaerobacteraceae</taxon>
        <taxon>Sphaerobacter</taxon>
    </lineage>
</organism>
<reference evidence="15 16" key="2">
    <citation type="journal article" date="2010" name="Stand. Genomic Sci.">
        <title>Complete genome sequence of Desulfohalobium retbaense type strain (HR(100)).</title>
        <authorList>
            <person name="Spring S."/>
            <person name="Nolan M."/>
            <person name="Lapidus A."/>
            <person name="Glavina Del Rio T."/>
            <person name="Copeland A."/>
            <person name="Tice H."/>
            <person name="Cheng J.F."/>
            <person name="Lucas S."/>
            <person name="Land M."/>
            <person name="Chen F."/>
            <person name="Bruce D."/>
            <person name="Goodwin L."/>
            <person name="Pitluck S."/>
            <person name="Ivanova N."/>
            <person name="Mavromatis K."/>
            <person name="Mikhailova N."/>
            <person name="Pati A."/>
            <person name="Chen A."/>
            <person name="Palaniappan K."/>
            <person name="Hauser L."/>
            <person name="Chang Y.J."/>
            <person name="Jeffries C.D."/>
            <person name="Munk C."/>
            <person name="Kiss H."/>
            <person name="Chain P."/>
            <person name="Han C."/>
            <person name="Brettin T."/>
            <person name="Detter J.C."/>
            <person name="Schuler E."/>
            <person name="Goker M."/>
            <person name="Rohde M."/>
            <person name="Bristow J."/>
            <person name="Eisen J.A."/>
            <person name="Markowitz V."/>
            <person name="Hugenholtz P."/>
            <person name="Kyrpides N.C."/>
            <person name="Klenk H.P."/>
        </authorList>
    </citation>
    <scope>NUCLEOTIDE SEQUENCE [LARGE SCALE GENOMIC DNA]</scope>
    <source>
        <strain evidence="16">ATCC 49802 / DSM 20745 / S 6022</strain>
    </source>
</reference>
<feature type="transmembrane region" description="Helical" evidence="14">
    <location>
        <begin position="240"/>
        <end position="263"/>
    </location>
</feature>
<comment type="similarity">
    <text evidence="14">Belongs to the UbiA prenyltransferase family. Protoheme IX farnesyltransferase subfamily.</text>
</comment>
<evidence type="ECO:0000256" key="5">
    <source>
        <dbReference type="ARBA" id="ARBA00022679"/>
    </source>
</evidence>
<keyword evidence="9 14" id="KW-0472">Membrane</keyword>
<keyword evidence="4 14" id="KW-1003">Cell membrane</keyword>
<feature type="transmembrane region" description="Helical" evidence="14">
    <location>
        <begin position="127"/>
        <end position="146"/>
    </location>
</feature>
<evidence type="ECO:0000256" key="8">
    <source>
        <dbReference type="ARBA" id="ARBA00023133"/>
    </source>
</evidence>
<feature type="transmembrane region" description="Helical" evidence="14">
    <location>
        <begin position="322"/>
        <end position="340"/>
    </location>
</feature>
<dbReference type="UniPathway" id="UPA00834">
    <property type="reaction ID" value="UER00712"/>
</dbReference>
<feature type="transmembrane region" description="Helical" evidence="14">
    <location>
        <begin position="85"/>
        <end position="107"/>
    </location>
</feature>
<feature type="transmembrane region" description="Helical" evidence="14">
    <location>
        <begin position="468"/>
        <end position="491"/>
    </location>
</feature>
<dbReference type="NCBIfam" id="TIGR01473">
    <property type="entry name" value="cyoE_ctaB"/>
    <property type="match status" value="1"/>
</dbReference>
<comment type="miscellaneous">
    <text evidence="14">Carbon 2 of the heme B porphyrin ring is defined according to the Fischer nomenclature.</text>
</comment>
<dbReference type="RefSeq" id="WP_012873603.1">
    <property type="nucleotide sequence ID" value="NC_013524.1"/>
</dbReference>
<dbReference type="AlphaFoldDB" id="D1C9S5"/>
<keyword evidence="16" id="KW-1185">Reference proteome</keyword>
<keyword evidence="6 14" id="KW-0812">Transmembrane</keyword>
<dbReference type="eggNOG" id="COG0109">
    <property type="taxonomic scope" value="Bacteria"/>
</dbReference>
<comment type="caution">
    <text evidence="14">Lacks conserved residue(s) required for the propagation of feature annotation.</text>
</comment>
<dbReference type="CDD" id="cd13957">
    <property type="entry name" value="PT_UbiA_Cox10"/>
    <property type="match status" value="1"/>
</dbReference>
<dbReference type="EMBL" id="CP001824">
    <property type="protein sequence ID" value="ACZ40568.1"/>
    <property type="molecule type" value="Genomic_DNA"/>
</dbReference>
<dbReference type="GO" id="GO:0048034">
    <property type="term" value="P:heme O biosynthetic process"/>
    <property type="evidence" value="ECO:0007669"/>
    <property type="project" value="UniProtKB-UniRule"/>
</dbReference>
<feature type="transmembrane region" description="Helical" evidence="14">
    <location>
        <begin position="416"/>
        <end position="436"/>
    </location>
</feature>
<dbReference type="STRING" id="479434.Sthe_3168"/>
<dbReference type="PROSITE" id="PS00943">
    <property type="entry name" value="UBIA"/>
    <property type="match status" value="1"/>
</dbReference>
<comment type="catalytic activity">
    <reaction evidence="13 14">
        <text>heme b + (2E,6E)-farnesyl diphosphate + H2O = Fe(II)-heme o + diphosphate</text>
        <dbReference type="Rhea" id="RHEA:28070"/>
        <dbReference type="ChEBI" id="CHEBI:15377"/>
        <dbReference type="ChEBI" id="CHEBI:33019"/>
        <dbReference type="ChEBI" id="CHEBI:60344"/>
        <dbReference type="ChEBI" id="CHEBI:60530"/>
        <dbReference type="ChEBI" id="CHEBI:175763"/>
        <dbReference type="EC" id="2.5.1.141"/>
    </reaction>
</comment>
<dbReference type="InterPro" id="IPR003780">
    <property type="entry name" value="COX15/CtaA_fam"/>
</dbReference>
<dbReference type="InterPro" id="IPR000537">
    <property type="entry name" value="UbiA_prenyltransferase"/>
</dbReference>
<dbReference type="InterPro" id="IPR030470">
    <property type="entry name" value="UbiA_prenylTrfase_CS"/>
</dbReference>
<evidence type="ECO:0000256" key="2">
    <source>
        <dbReference type="ARBA" id="ARBA00004919"/>
    </source>
</evidence>
<dbReference type="OrthoDB" id="9814417at2"/>
<feature type="transmembrane region" description="Helical" evidence="14">
    <location>
        <begin position="443"/>
        <end position="462"/>
    </location>
</feature>
<dbReference type="PANTHER" id="PTHR43448:SF7">
    <property type="entry name" value="4-HYDROXYBENZOATE SOLANESYLTRANSFERASE"/>
    <property type="match status" value="1"/>
</dbReference>
<dbReference type="NCBIfam" id="NF003349">
    <property type="entry name" value="PRK04375.1-2"/>
    <property type="match status" value="1"/>
</dbReference>
<feature type="transmembrane region" description="Helical" evidence="14">
    <location>
        <begin position="519"/>
        <end position="536"/>
    </location>
</feature>
<dbReference type="Gene3D" id="1.10.357.140">
    <property type="entry name" value="UbiA prenyltransferase"/>
    <property type="match status" value="1"/>
</dbReference>
<dbReference type="EC" id="2.5.1.141" evidence="3 14"/>
<feature type="transmembrane region" description="Helical" evidence="14">
    <location>
        <begin position="158"/>
        <end position="181"/>
    </location>
</feature>
<evidence type="ECO:0000256" key="7">
    <source>
        <dbReference type="ARBA" id="ARBA00022989"/>
    </source>
</evidence>
<sequence>MTRYVKLAVTTLLTGYLLVVLGGAVRVAGAESGCGPGWVGCDGSLAPILSFPIAFDYFHRAFAVVVTLLSVGLVVLAWRESRSRGLLLGLSGAALGLVLIQGVLGMFTAQPAAGAAVGTAHLALAEIFLAVVALAALIASAGWLVPADWRTAGRRTSAGWLAIAASVGAFALLATGAYTALSGSGTACTGWPLCGDRVVPTGWTPVDIHLTHRWVAAITTTLILALAIHVRRVRSDSPALVGLSTGGAVLMVAQVFVGAANVWVELNPVITTAHLAVATIVWGVVVSVAALDRMLPVAERAPAAQPARRVWRDYFVLTKPGVMALLLTTTLGAMLFAKAGLPPLRILIWTLIGGALASGGAAAINHYLDRDIDRIMTRTRNRPVAGGRVTPVQALIFGVTLSVLSVYLMAVFVNPLAAILSLAGNLFYVIVYTMWLKRATPQNIVIGGAAGAIPPLVGWAAVTGNVGLPAIIMFIIVFAWTPPHFWALALFRSKTRDYAAAGVPMYPAVYGDAKTRQQIFIYTLLLVITSLLLVFPLGANGLLYFAVAAVLGGLFVHKAVQLLRRPAQQPLLARSLFMYSNYYLALLFLAMVVDRLVLA</sequence>
<accession>D1C9S5</accession>
<evidence type="ECO:0000256" key="11">
    <source>
        <dbReference type="ARBA" id="ARBA00040810"/>
    </source>
</evidence>
<name>D1C9S5_SPHTD</name>
<evidence type="ECO:0000256" key="9">
    <source>
        <dbReference type="ARBA" id="ARBA00023136"/>
    </source>
</evidence>
<evidence type="ECO:0000256" key="6">
    <source>
        <dbReference type="ARBA" id="ARBA00022692"/>
    </source>
</evidence>
<comment type="function">
    <text evidence="14">Converts heme B (protoheme IX) to heme O by substitution of the vinyl group on carbon 2 of heme B porphyrin ring with a hydroxyethyl farnesyl side group.</text>
</comment>
<gene>
    <name evidence="14" type="primary">ctaB</name>
    <name evidence="15" type="ordered locus">Sthe_3168</name>
</gene>
<proteinExistence type="inferred from homology"/>
<dbReference type="InterPro" id="IPR044878">
    <property type="entry name" value="UbiA_sf"/>
</dbReference>
<evidence type="ECO:0000256" key="1">
    <source>
        <dbReference type="ARBA" id="ARBA00004651"/>
    </source>
</evidence>
<protein>
    <recommendedName>
        <fullName evidence="11 14">Protoheme IX farnesyltransferase</fullName>
        <ecNumber evidence="3 14">2.5.1.141</ecNumber>
    </recommendedName>
    <alternativeName>
        <fullName evidence="12 14">Heme B farnesyltransferase</fullName>
    </alternativeName>
    <alternativeName>
        <fullName evidence="10 14">Heme O synthase</fullName>
    </alternativeName>
</protein>
<keyword evidence="7 14" id="KW-1133">Transmembrane helix</keyword>
<feature type="transmembrane region" description="Helical" evidence="14">
    <location>
        <begin position="269"/>
        <end position="291"/>
    </location>
</feature>
<comment type="subcellular location">
    <subcellularLocation>
        <location evidence="1 14">Cell membrane</location>
        <topology evidence="1 14">Multi-pass membrane protein</topology>
    </subcellularLocation>
</comment>
<dbReference type="HOGENOM" id="CLU_030009_1_1_0"/>
<keyword evidence="5 14" id="KW-0808">Transferase</keyword>
<dbReference type="InParanoid" id="D1C9S5"/>
<dbReference type="KEGG" id="sti:Sthe_3168"/>
<feature type="transmembrane region" description="Helical" evidence="14">
    <location>
        <begin position="581"/>
        <end position="598"/>
    </location>
</feature>